<dbReference type="InterPro" id="IPR029052">
    <property type="entry name" value="Metallo-depent_PP-like"/>
</dbReference>
<evidence type="ECO:0000313" key="6">
    <source>
        <dbReference type="Proteomes" id="UP000230605"/>
    </source>
</evidence>
<gene>
    <name evidence="4" type="ORF">CB0940_08293</name>
    <name evidence="5" type="ORF">RHO25_009510</name>
</gene>
<reference evidence="4 6" key="1">
    <citation type="submission" date="2015-10" db="EMBL/GenBank/DDBJ databases">
        <title>The cercosporin biosynthetic gene cluster was horizontally transferred to several fungal lineages and shown to be expanded in Cercospora beticola based on microsynteny with recipient genomes.</title>
        <authorList>
            <person name="De Jonge R."/>
            <person name="Ebert M.K."/>
            <person name="Suttle J.C."/>
            <person name="Jurick Ii W.M."/>
            <person name="Secor G.A."/>
            <person name="Thomma B.P."/>
            <person name="Van De Peer Y."/>
            <person name="Bolton M.D."/>
        </authorList>
    </citation>
    <scope>NUCLEOTIDE SEQUENCE [LARGE SCALE GENOMIC DNA]</scope>
    <source>
        <strain evidence="4 6">09-40</strain>
    </source>
</reference>
<dbReference type="Pfam" id="PF09423">
    <property type="entry name" value="PhoD"/>
    <property type="match status" value="1"/>
</dbReference>
<dbReference type="AlphaFoldDB" id="A0A2G5HQ62"/>
<feature type="domain" description="PhoD-like phosphatase metallophosphatase" evidence="2">
    <location>
        <begin position="190"/>
        <end position="544"/>
    </location>
</feature>
<dbReference type="InterPro" id="IPR038607">
    <property type="entry name" value="PhoD-like_sf"/>
</dbReference>
<feature type="domain" description="Phospholipase D N-terminal" evidence="3">
    <location>
        <begin position="59"/>
        <end position="176"/>
    </location>
</feature>
<dbReference type="InterPro" id="IPR052900">
    <property type="entry name" value="Phospholipid_Metab_Enz"/>
</dbReference>
<keyword evidence="1" id="KW-0732">Signal</keyword>
<proteinExistence type="predicted"/>
<sequence length="620" mass="69472">MLRSTALLACIAVVSADWTGNVNYGSPSHNHNLGISLPKVRKRHEDAQYMNASTLSFTHGVASGDPYHDSVILWTRVSPTMDNDDSNVTVSGTAALYNHDTQQYVEASKNPICVEWAVSCSENMTNSVSQGRAYTSSDIDYTVKVEATDLKPFTWYYYQFTVCGSDNKSPVGRTKTAPAADQDVGDVGVAVFSCSNFPVGFFNAYGNSARKDNVDYVIHLGDYLYEYGTGSEARPVRPEREIFTLYDYRARLATYRTDEDLLLSHSKYPWIPTWDDHEISNNGYRDGSSGLNNTEESFEENGRVSVDQRKMNAVRAYFEWMPIRQVDMDNNLRIWRSFSIGNLFDLIILDTRNYDRSITDLGWNEDYIPEIMNDAGRTLMGSIQENWFYNSLKRSASRGATWRLIGSQIVFSTINSTSWFGTAYNTDAWDGYMSNKNRTLKTLYDNNIGNNIVMAGDTHANWVADLVWLDEKDYDSETGAGALGVEFAGTAVSSTSSFGANTTLWECNNQSRALVADNVELQWQEGYYRGYYEMQISKERVLAQYFGTPNLQTRNGYEVSLANFTVENNANRLSRPVGGGVVENGALLSGGTVTTSNLTLDTNTGEYFIHNFTRINLVAS</sequence>
<dbReference type="OrthoDB" id="9992270at2759"/>
<dbReference type="CDD" id="cd07389">
    <property type="entry name" value="MPP_PhoD"/>
    <property type="match status" value="1"/>
</dbReference>
<evidence type="ECO:0000313" key="7">
    <source>
        <dbReference type="Proteomes" id="UP001302367"/>
    </source>
</evidence>
<name>A0A2G5HQ62_CERBT</name>
<feature type="signal peptide" evidence="1">
    <location>
        <begin position="1"/>
        <end position="16"/>
    </location>
</feature>
<dbReference type="PANTHER" id="PTHR43606:SF8">
    <property type="entry name" value="ALKALINE PHOSPHATASE"/>
    <property type="match status" value="1"/>
</dbReference>
<dbReference type="Proteomes" id="UP001302367">
    <property type="component" value="Chromosome 6"/>
</dbReference>
<dbReference type="InterPro" id="IPR032093">
    <property type="entry name" value="PhoD_N"/>
</dbReference>
<feature type="chain" id="PRO_5013545608" evidence="1">
    <location>
        <begin position="17"/>
        <end position="620"/>
    </location>
</feature>
<dbReference type="Gene3D" id="2.60.40.380">
    <property type="entry name" value="Purple acid phosphatase-like, N-terminal"/>
    <property type="match status" value="1"/>
</dbReference>
<protein>
    <submittedName>
        <fullName evidence="4">Alkaline phosphatase D</fullName>
    </submittedName>
</protein>
<keyword evidence="7" id="KW-1185">Reference proteome</keyword>
<reference evidence="5 7" key="2">
    <citation type="submission" date="2023-09" db="EMBL/GenBank/DDBJ databases">
        <title>Complete-Gapless Cercospora beticola genome.</title>
        <authorList>
            <person name="Wyatt N.A."/>
            <person name="Spanner R.E."/>
            <person name="Bolton M.D."/>
        </authorList>
    </citation>
    <scope>NUCLEOTIDE SEQUENCE [LARGE SCALE GENOMIC DNA]</scope>
    <source>
        <strain evidence="5">Cb09-40</strain>
    </source>
</reference>
<dbReference type="Pfam" id="PF16655">
    <property type="entry name" value="PhoD_N"/>
    <property type="match status" value="1"/>
</dbReference>
<evidence type="ECO:0000313" key="5">
    <source>
        <dbReference type="EMBL" id="WPB04863.1"/>
    </source>
</evidence>
<dbReference type="SUPFAM" id="SSF56300">
    <property type="entry name" value="Metallo-dependent phosphatases"/>
    <property type="match status" value="1"/>
</dbReference>
<evidence type="ECO:0000313" key="4">
    <source>
        <dbReference type="EMBL" id="PIA94403.1"/>
    </source>
</evidence>
<dbReference type="EMBL" id="CP134189">
    <property type="protein sequence ID" value="WPB04863.1"/>
    <property type="molecule type" value="Genomic_DNA"/>
</dbReference>
<dbReference type="PANTHER" id="PTHR43606">
    <property type="entry name" value="PHOSPHATASE, PUTATIVE (AFU_ORTHOLOGUE AFUA_6G08710)-RELATED"/>
    <property type="match status" value="1"/>
</dbReference>
<organism evidence="4 6">
    <name type="scientific">Cercospora beticola</name>
    <name type="common">Sugarbeet leaf spot fungus</name>
    <dbReference type="NCBI Taxonomy" id="122368"/>
    <lineage>
        <taxon>Eukaryota</taxon>
        <taxon>Fungi</taxon>
        <taxon>Dikarya</taxon>
        <taxon>Ascomycota</taxon>
        <taxon>Pezizomycotina</taxon>
        <taxon>Dothideomycetes</taxon>
        <taxon>Dothideomycetidae</taxon>
        <taxon>Mycosphaerellales</taxon>
        <taxon>Mycosphaerellaceae</taxon>
        <taxon>Cercospora</taxon>
    </lineage>
</organism>
<dbReference type="InterPro" id="IPR018946">
    <property type="entry name" value="PhoD-like_MPP"/>
</dbReference>
<dbReference type="Proteomes" id="UP000230605">
    <property type="component" value="Chromosome 6"/>
</dbReference>
<evidence type="ECO:0000259" key="2">
    <source>
        <dbReference type="Pfam" id="PF09423"/>
    </source>
</evidence>
<dbReference type="EMBL" id="LKMD01000104">
    <property type="protein sequence ID" value="PIA94403.1"/>
    <property type="molecule type" value="Genomic_DNA"/>
</dbReference>
<accession>A0A2G5HQ62</accession>
<evidence type="ECO:0000259" key="3">
    <source>
        <dbReference type="Pfam" id="PF16655"/>
    </source>
</evidence>
<dbReference type="Gene3D" id="3.60.21.70">
    <property type="entry name" value="PhoD-like phosphatase"/>
    <property type="match status" value="1"/>
</dbReference>
<evidence type="ECO:0000256" key="1">
    <source>
        <dbReference type="SAM" id="SignalP"/>
    </source>
</evidence>